<sequence>MRIGVGWGDSFVVSCSSLVSEVQWEVRCPRSNPSTELKDARLTDQINMRIGVAWGESVGLWFILICNRMADDEYTQFLHSDG</sequence>
<name>A0AAV4UEW8_CAEEX</name>
<proteinExistence type="predicted"/>
<dbReference type="EMBL" id="BPLR01012748">
    <property type="protein sequence ID" value="GIY56255.1"/>
    <property type="molecule type" value="Genomic_DNA"/>
</dbReference>
<accession>A0AAV4UEW8</accession>
<keyword evidence="2" id="KW-1185">Reference proteome</keyword>
<evidence type="ECO:0000313" key="2">
    <source>
        <dbReference type="Proteomes" id="UP001054945"/>
    </source>
</evidence>
<organism evidence="1 2">
    <name type="scientific">Caerostris extrusa</name>
    <name type="common">Bark spider</name>
    <name type="synonym">Caerostris bankana</name>
    <dbReference type="NCBI Taxonomy" id="172846"/>
    <lineage>
        <taxon>Eukaryota</taxon>
        <taxon>Metazoa</taxon>
        <taxon>Ecdysozoa</taxon>
        <taxon>Arthropoda</taxon>
        <taxon>Chelicerata</taxon>
        <taxon>Arachnida</taxon>
        <taxon>Araneae</taxon>
        <taxon>Araneomorphae</taxon>
        <taxon>Entelegynae</taxon>
        <taxon>Araneoidea</taxon>
        <taxon>Araneidae</taxon>
        <taxon>Caerostris</taxon>
    </lineage>
</organism>
<dbReference type="Proteomes" id="UP001054945">
    <property type="component" value="Unassembled WGS sequence"/>
</dbReference>
<dbReference type="AlphaFoldDB" id="A0AAV4UEW8"/>
<reference evidence="1 2" key="1">
    <citation type="submission" date="2021-06" db="EMBL/GenBank/DDBJ databases">
        <title>Caerostris extrusa draft genome.</title>
        <authorList>
            <person name="Kono N."/>
            <person name="Arakawa K."/>
        </authorList>
    </citation>
    <scope>NUCLEOTIDE SEQUENCE [LARGE SCALE GENOMIC DNA]</scope>
</reference>
<gene>
    <name evidence="1" type="ORF">CEXT_31631</name>
</gene>
<protein>
    <submittedName>
        <fullName evidence="1">Uncharacterized protein</fullName>
    </submittedName>
</protein>
<evidence type="ECO:0000313" key="1">
    <source>
        <dbReference type="EMBL" id="GIY56255.1"/>
    </source>
</evidence>
<comment type="caution">
    <text evidence="1">The sequence shown here is derived from an EMBL/GenBank/DDBJ whole genome shotgun (WGS) entry which is preliminary data.</text>
</comment>